<dbReference type="Gene3D" id="3.30.730.10">
    <property type="entry name" value="AP2/ERF domain"/>
    <property type="match status" value="1"/>
</dbReference>
<protein>
    <submittedName>
        <fullName evidence="10">Uncharacterized protein</fullName>
    </submittedName>
</protein>
<dbReference type="GO" id="GO:0009873">
    <property type="term" value="P:ethylene-activated signaling pathway"/>
    <property type="evidence" value="ECO:0007669"/>
    <property type="project" value="UniProtKB-KW"/>
</dbReference>
<keyword evidence="2" id="KW-0936">Ethylene signaling pathway</keyword>
<evidence type="ECO:0000256" key="2">
    <source>
        <dbReference type="ARBA" id="ARBA00022745"/>
    </source>
</evidence>
<sequence>MHVGFISSGPRRRFRSPTFVDPSRTHARVALTLRLVPPSLPPAAGNTTDLIVLSKRRPLPAAVGSGPQASIRPSVMVAAACRLWFRFGITMGSCDGGRERGLVEKREMEMEGQLPSKKAATRGMERPYRGIRMRKWGKWVAEIREPNKRSRIWLGSYCTPVAAARAYDTALFYLRGRTARLNFPDDISVDDGDAAMSAALIRKKAAEVGAKVDALQLSGAAVFGAREDRRREGDQKRFKNPDLNQAPSPESSRDDWSSSSG</sequence>
<dbReference type="FunFam" id="3.30.730.10:FF:000001">
    <property type="entry name" value="Ethylene-responsive transcription factor 2"/>
    <property type="match status" value="1"/>
</dbReference>
<dbReference type="GO" id="GO:0003700">
    <property type="term" value="F:DNA-binding transcription factor activity"/>
    <property type="evidence" value="ECO:0007669"/>
    <property type="project" value="InterPro"/>
</dbReference>
<evidence type="ECO:0000313" key="10">
    <source>
        <dbReference type="EMBL" id="RZR74409.1"/>
    </source>
</evidence>
<comment type="similarity">
    <text evidence="7">Belongs to the AP2/ERF transcription factor family. ERF subfamily.</text>
</comment>
<organism evidence="10">
    <name type="scientific">Ensete ventricosum</name>
    <name type="common">Abyssinian banana</name>
    <name type="synonym">Musa ensete</name>
    <dbReference type="NCBI Taxonomy" id="4639"/>
    <lineage>
        <taxon>Eukaryota</taxon>
        <taxon>Viridiplantae</taxon>
        <taxon>Streptophyta</taxon>
        <taxon>Embryophyta</taxon>
        <taxon>Tracheophyta</taxon>
        <taxon>Spermatophyta</taxon>
        <taxon>Magnoliopsida</taxon>
        <taxon>Liliopsida</taxon>
        <taxon>Zingiberales</taxon>
        <taxon>Musaceae</taxon>
        <taxon>Ensete</taxon>
    </lineage>
</organism>
<gene>
    <name evidence="10" type="ORF">BHM03_00036621</name>
</gene>
<evidence type="ECO:0000256" key="5">
    <source>
        <dbReference type="ARBA" id="ARBA00023163"/>
    </source>
</evidence>
<accession>A0A444CCI9</accession>
<dbReference type="PANTHER" id="PTHR31729:SF2">
    <property type="entry name" value="ETHYLENE-RESPONSIVE TRANSCRIPTION FACTOR RAP2-1-RELATED"/>
    <property type="match status" value="1"/>
</dbReference>
<comment type="function">
    <text evidence="8">Probably acts as a transcriptional activator. Binds to the GCC-box pathogenesis-related promoter element. May be involved in the regulation of gene expression by stress factors and by components of stress signal transduction pathways.</text>
</comment>
<keyword evidence="4" id="KW-0238">DNA-binding</keyword>
<dbReference type="EMBL" id="KV876235">
    <property type="protein sequence ID" value="RZR74409.1"/>
    <property type="molecule type" value="Genomic_DNA"/>
</dbReference>
<dbReference type="InterPro" id="IPR036955">
    <property type="entry name" value="AP2/ERF_dom_sf"/>
</dbReference>
<name>A0A444CCI9_ENSVE</name>
<dbReference type="Pfam" id="PF00847">
    <property type="entry name" value="AP2"/>
    <property type="match status" value="1"/>
</dbReference>
<keyword evidence="3" id="KW-0805">Transcription regulation</keyword>
<dbReference type="SMART" id="SM00380">
    <property type="entry name" value="AP2"/>
    <property type="match status" value="1"/>
</dbReference>
<dbReference type="PROSITE" id="PS51032">
    <property type="entry name" value="AP2_ERF"/>
    <property type="match status" value="1"/>
</dbReference>
<comment type="subcellular location">
    <subcellularLocation>
        <location evidence="1">Nucleus</location>
    </subcellularLocation>
</comment>
<evidence type="ECO:0000256" key="7">
    <source>
        <dbReference type="ARBA" id="ARBA00024343"/>
    </source>
</evidence>
<evidence type="ECO:0000256" key="8">
    <source>
        <dbReference type="ARBA" id="ARBA00037379"/>
    </source>
</evidence>
<proteinExistence type="inferred from homology"/>
<keyword evidence="6" id="KW-0539">Nucleus</keyword>
<evidence type="ECO:0000256" key="1">
    <source>
        <dbReference type="ARBA" id="ARBA00004123"/>
    </source>
</evidence>
<dbReference type="SUPFAM" id="SSF54171">
    <property type="entry name" value="DNA-binding domain"/>
    <property type="match status" value="1"/>
</dbReference>
<reference evidence="10" key="1">
    <citation type="journal article" date="2018" name="Data Brief">
        <title>Genome sequence data from 17 accessions of Ensete ventricosum, a staple food crop for millions in Ethiopia.</title>
        <authorList>
            <person name="Yemataw Z."/>
            <person name="Muzemil S."/>
            <person name="Ambachew D."/>
            <person name="Tripathi L."/>
            <person name="Tesfaye K."/>
            <person name="Chala A."/>
            <person name="Farbos A."/>
            <person name="O'Neill P."/>
            <person name="Moore K."/>
            <person name="Grant M."/>
            <person name="Studholme D.J."/>
        </authorList>
    </citation>
    <scope>NUCLEOTIDE SEQUENCE [LARGE SCALE GENOMIC DNA]</scope>
    <source>
        <tissue evidence="10">Leaf</tissue>
    </source>
</reference>
<dbReference type="AlphaFoldDB" id="A0A444CCI9"/>
<dbReference type="PRINTS" id="PR00367">
    <property type="entry name" value="ETHRSPELEMNT"/>
</dbReference>
<dbReference type="GO" id="GO:0005634">
    <property type="term" value="C:nucleus"/>
    <property type="evidence" value="ECO:0007669"/>
    <property type="project" value="UniProtKB-SubCell"/>
</dbReference>
<evidence type="ECO:0000256" key="4">
    <source>
        <dbReference type="ARBA" id="ARBA00023125"/>
    </source>
</evidence>
<dbReference type="PANTHER" id="PTHR31729">
    <property type="entry name" value="ETHYLENE-RESPONSIVE TRANSCRIPTION FACTOR RAP2-1-RELATED"/>
    <property type="match status" value="1"/>
</dbReference>
<dbReference type="InterPro" id="IPR016177">
    <property type="entry name" value="DNA-bd_dom_sf"/>
</dbReference>
<dbReference type="CDD" id="cd00018">
    <property type="entry name" value="AP2"/>
    <property type="match status" value="1"/>
</dbReference>
<feature type="compositionally biased region" description="Basic and acidic residues" evidence="9">
    <location>
        <begin position="251"/>
        <end position="261"/>
    </location>
</feature>
<evidence type="ECO:0000256" key="9">
    <source>
        <dbReference type="SAM" id="MobiDB-lite"/>
    </source>
</evidence>
<feature type="compositionally biased region" description="Basic and acidic residues" evidence="9">
    <location>
        <begin position="226"/>
        <end position="240"/>
    </location>
</feature>
<feature type="region of interest" description="Disordered" evidence="9">
    <location>
        <begin position="226"/>
        <end position="261"/>
    </location>
</feature>
<evidence type="ECO:0000256" key="3">
    <source>
        <dbReference type="ARBA" id="ARBA00023015"/>
    </source>
</evidence>
<dbReference type="InterPro" id="IPR001471">
    <property type="entry name" value="AP2/ERF_dom"/>
</dbReference>
<dbReference type="Proteomes" id="UP000290560">
    <property type="component" value="Unassembled WGS sequence"/>
</dbReference>
<dbReference type="GO" id="GO:0003677">
    <property type="term" value="F:DNA binding"/>
    <property type="evidence" value="ECO:0007669"/>
    <property type="project" value="UniProtKB-KW"/>
</dbReference>
<evidence type="ECO:0000256" key="6">
    <source>
        <dbReference type="ARBA" id="ARBA00023242"/>
    </source>
</evidence>
<keyword evidence="5" id="KW-0804">Transcription</keyword>